<accession>A0A2S3R8C1</accession>
<evidence type="ECO:0000313" key="2">
    <source>
        <dbReference type="Proteomes" id="UP000237466"/>
    </source>
</evidence>
<organism evidence="1 2">
    <name type="scientific">Vibrio vulnificus</name>
    <dbReference type="NCBI Taxonomy" id="672"/>
    <lineage>
        <taxon>Bacteria</taxon>
        <taxon>Pseudomonadati</taxon>
        <taxon>Pseudomonadota</taxon>
        <taxon>Gammaproteobacteria</taxon>
        <taxon>Vibrionales</taxon>
        <taxon>Vibrionaceae</taxon>
        <taxon>Vibrio</taxon>
    </lineage>
</organism>
<dbReference type="AlphaFoldDB" id="A0A2S3R8C1"/>
<dbReference type="EMBL" id="PDGH01000020">
    <property type="protein sequence ID" value="POB49958.1"/>
    <property type="molecule type" value="Genomic_DNA"/>
</dbReference>
<gene>
    <name evidence="1" type="ORF">CRN52_01375</name>
</gene>
<evidence type="ECO:0000313" key="1">
    <source>
        <dbReference type="EMBL" id="POB49958.1"/>
    </source>
</evidence>
<protein>
    <submittedName>
        <fullName evidence="1">Uncharacterized protein</fullName>
    </submittedName>
</protein>
<dbReference type="Proteomes" id="UP000237466">
    <property type="component" value="Unassembled WGS sequence"/>
</dbReference>
<comment type="caution">
    <text evidence="1">The sequence shown here is derived from an EMBL/GenBank/DDBJ whole genome shotgun (WGS) entry which is preliminary data.</text>
</comment>
<proteinExistence type="predicted"/>
<reference evidence="1 2" key="1">
    <citation type="journal article" date="2018" name="Front. Microbiol.">
        <title>Phylogeny of Vibrio vulnificus from the Analysis of the Core-Genome: Implications for Intra-Species Taxonomy.</title>
        <authorList>
            <person name="Roig F.J."/>
            <person name="Gonzalez-Candelas F."/>
            <person name="Sanjuan E."/>
            <person name="Fouz B."/>
            <person name="Feil E.J."/>
            <person name="Llorens C."/>
            <person name="Baker-Austin C."/>
            <person name="Oliver J.D."/>
            <person name="Danin-Poleg Y."/>
            <person name="Gibas C.J."/>
            <person name="Kashi Y."/>
            <person name="Gulig P.A."/>
            <person name="Morrison S.S."/>
            <person name="Amaro C."/>
        </authorList>
    </citation>
    <scope>NUCLEOTIDE SEQUENCE [LARGE SCALE GENOMIC DNA]</scope>
    <source>
        <strain evidence="1 2">CECT4608</strain>
    </source>
</reference>
<sequence length="95" mass="11211">MIVKINARGMMPSQVRTELDKYGITLPKNHDFEQFVEYKIDTETKKIVEDQQLLARAIKDNPDLPRDFVAESILSEKDVESGRFDVYKRRTHKER</sequence>
<name>A0A2S3R8C1_VIBVL</name>
<dbReference type="RefSeq" id="WP_080608545.1">
    <property type="nucleotide sequence ID" value="NZ_CM007809.1"/>
</dbReference>